<reference evidence="2" key="1">
    <citation type="submission" date="2019-10" db="EMBL/GenBank/DDBJ databases">
        <authorList>
            <person name="Soares A.E.R."/>
            <person name="Aleixo A."/>
            <person name="Schneider P."/>
            <person name="Miyaki C.Y."/>
            <person name="Schneider M.P."/>
            <person name="Mello C."/>
            <person name="Vasconcelos A.T.R."/>
        </authorList>
    </citation>
    <scope>NUCLEOTIDE SEQUENCE</scope>
    <source>
        <tissue evidence="2">Muscle</tissue>
    </source>
</reference>
<evidence type="ECO:0000256" key="1">
    <source>
        <dbReference type="SAM" id="Coils"/>
    </source>
</evidence>
<dbReference type="EMBL" id="WHWB01033839">
    <property type="protein sequence ID" value="KAJ7416459.1"/>
    <property type="molecule type" value="Genomic_DNA"/>
</dbReference>
<dbReference type="Proteomes" id="UP001145742">
    <property type="component" value="Unassembled WGS sequence"/>
</dbReference>
<comment type="caution">
    <text evidence="2">The sequence shown here is derived from an EMBL/GenBank/DDBJ whole genome shotgun (WGS) entry which is preliminary data.</text>
</comment>
<sequence>MILLLELPLGVQGLRSRQEKPKPSLFIQWSLSRADKSRVGNAIRDVENAIRDARNAIRDVENAIRDVGNAMKEMGNAIRDVGNAIREMGNAIKEMGNAIRDVASAIRDVSSISFSSRGTSGMSPYWGRSCPGLGSSWVISAQASPWVGRFWRHRGKAPFLPRGITC</sequence>
<accession>A0ABQ9D7I0</accession>
<dbReference type="SUPFAM" id="SSF58104">
    <property type="entry name" value="Methyl-accepting chemotaxis protein (MCP) signaling domain"/>
    <property type="match status" value="1"/>
</dbReference>
<gene>
    <name evidence="2" type="ORF">WISP_72043</name>
</gene>
<evidence type="ECO:0000313" key="2">
    <source>
        <dbReference type="EMBL" id="KAJ7416459.1"/>
    </source>
</evidence>
<feature type="coiled-coil region" evidence="1">
    <location>
        <begin position="43"/>
        <end position="70"/>
    </location>
</feature>
<proteinExistence type="predicted"/>
<name>A0ABQ9D7I0_9PASS</name>
<dbReference type="Gene3D" id="1.10.287.950">
    <property type="entry name" value="Methyl-accepting chemotaxis protein"/>
    <property type="match status" value="1"/>
</dbReference>
<keyword evidence="3" id="KW-1185">Reference proteome</keyword>
<evidence type="ECO:0000313" key="3">
    <source>
        <dbReference type="Proteomes" id="UP001145742"/>
    </source>
</evidence>
<organism evidence="2 3">
    <name type="scientific">Willisornis vidua</name>
    <name type="common">Xingu scale-backed antbird</name>
    <dbReference type="NCBI Taxonomy" id="1566151"/>
    <lineage>
        <taxon>Eukaryota</taxon>
        <taxon>Metazoa</taxon>
        <taxon>Chordata</taxon>
        <taxon>Craniata</taxon>
        <taxon>Vertebrata</taxon>
        <taxon>Euteleostomi</taxon>
        <taxon>Archelosauria</taxon>
        <taxon>Archosauria</taxon>
        <taxon>Dinosauria</taxon>
        <taxon>Saurischia</taxon>
        <taxon>Theropoda</taxon>
        <taxon>Coelurosauria</taxon>
        <taxon>Aves</taxon>
        <taxon>Neognathae</taxon>
        <taxon>Neoaves</taxon>
        <taxon>Telluraves</taxon>
        <taxon>Australaves</taxon>
        <taxon>Passeriformes</taxon>
        <taxon>Thamnophilidae</taxon>
        <taxon>Willisornis</taxon>
    </lineage>
</organism>
<keyword evidence="1" id="KW-0175">Coiled coil</keyword>
<protein>
    <submittedName>
        <fullName evidence="2">Uncharacterized protein</fullName>
    </submittedName>
</protein>